<sequence length="255" mass="28266">MENLCAVTLLLLSALSVPVVTVLSLSAEISVEEVLPKIDKISEIQTYPELISSWIEFRRGETNRRETMKVHPAPKQRNITVRYEAASPLNEANGLLCGQKKLRRLPHIFAKVLELPFFSDADVSIDETDEFLRFTVSDTDVCDDVCADTIEIYPGVTKIVVRSNDVLHLSIDELGLDLCRFRLPASTRPELATASYVDGDLVVIVPKGADGEGGDEGEGEQECNMKLFFEYHLVPASLQFGMIFGSITGCLLKFL</sequence>
<dbReference type="Proteomes" id="UP001279734">
    <property type="component" value="Unassembled WGS sequence"/>
</dbReference>
<organism evidence="2 3">
    <name type="scientific">Nepenthes gracilis</name>
    <name type="common">Slender pitcher plant</name>
    <dbReference type="NCBI Taxonomy" id="150966"/>
    <lineage>
        <taxon>Eukaryota</taxon>
        <taxon>Viridiplantae</taxon>
        <taxon>Streptophyta</taxon>
        <taxon>Embryophyta</taxon>
        <taxon>Tracheophyta</taxon>
        <taxon>Spermatophyta</taxon>
        <taxon>Magnoliopsida</taxon>
        <taxon>eudicotyledons</taxon>
        <taxon>Gunneridae</taxon>
        <taxon>Pentapetalae</taxon>
        <taxon>Caryophyllales</taxon>
        <taxon>Nepenthaceae</taxon>
        <taxon>Nepenthes</taxon>
    </lineage>
</organism>
<keyword evidence="1" id="KW-0732">Signal</keyword>
<reference evidence="2" key="1">
    <citation type="submission" date="2023-05" db="EMBL/GenBank/DDBJ databases">
        <title>Nepenthes gracilis genome sequencing.</title>
        <authorList>
            <person name="Fukushima K."/>
        </authorList>
    </citation>
    <scope>NUCLEOTIDE SEQUENCE</scope>
    <source>
        <strain evidence="2">SING2019-196</strain>
    </source>
</reference>
<dbReference type="PANTHER" id="PTHR33879">
    <property type="entry name" value="17.6 KDA CLASS II HEAT SHOCK PROTEIN-RELATED"/>
    <property type="match status" value="1"/>
</dbReference>
<name>A0AAD3TEB5_NEPGR</name>
<gene>
    <name evidence="2" type="ORF">Nepgr_029798</name>
</gene>
<comment type="caution">
    <text evidence="2">The sequence shown here is derived from an EMBL/GenBank/DDBJ whole genome shotgun (WGS) entry which is preliminary data.</text>
</comment>
<evidence type="ECO:0000313" key="3">
    <source>
        <dbReference type="Proteomes" id="UP001279734"/>
    </source>
</evidence>
<feature type="chain" id="PRO_5042219795" description="SHSP domain-containing protein" evidence="1">
    <location>
        <begin position="22"/>
        <end position="255"/>
    </location>
</feature>
<feature type="signal peptide" evidence="1">
    <location>
        <begin position="1"/>
        <end position="21"/>
    </location>
</feature>
<evidence type="ECO:0008006" key="4">
    <source>
        <dbReference type="Google" id="ProtNLM"/>
    </source>
</evidence>
<evidence type="ECO:0000313" key="2">
    <source>
        <dbReference type="EMBL" id="GMH27955.1"/>
    </source>
</evidence>
<keyword evidence="3" id="KW-1185">Reference proteome</keyword>
<dbReference type="EMBL" id="BSYO01000033">
    <property type="protein sequence ID" value="GMH27955.1"/>
    <property type="molecule type" value="Genomic_DNA"/>
</dbReference>
<evidence type="ECO:0000256" key="1">
    <source>
        <dbReference type="SAM" id="SignalP"/>
    </source>
</evidence>
<dbReference type="CDD" id="cd06464">
    <property type="entry name" value="ACD_sHsps-like"/>
    <property type="match status" value="1"/>
</dbReference>
<dbReference type="PANTHER" id="PTHR33879:SF3">
    <property type="entry name" value="17.6 KDA CLASS II HEAT SHOCK PROTEIN-RELATED"/>
    <property type="match status" value="1"/>
</dbReference>
<protein>
    <recommendedName>
        <fullName evidence="4">SHSP domain-containing protein</fullName>
    </recommendedName>
</protein>
<dbReference type="AlphaFoldDB" id="A0AAD3TEB5"/>
<proteinExistence type="predicted"/>
<accession>A0AAD3TEB5</accession>